<keyword evidence="3" id="KW-1185">Reference proteome</keyword>
<accession>A0A9W9YFY4</accession>
<feature type="signal peptide" evidence="1">
    <location>
        <begin position="1"/>
        <end position="19"/>
    </location>
</feature>
<protein>
    <recommendedName>
        <fullName evidence="4">Secreted protein</fullName>
    </recommendedName>
</protein>
<gene>
    <name evidence="2" type="ORF">OS493_002801</name>
</gene>
<dbReference type="AlphaFoldDB" id="A0A9W9YFY4"/>
<comment type="caution">
    <text evidence="2">The sequence shown here is derived from an EMBL/GenBank/DDBJ whole genome shotgun (WGS) entry which is preliminary data.</text>
</comment>
<evidence type="ECO:0008006" key="4">
    <source>
        <dbReference type="Google" id="ProtNLM"/>
    </source>
</evidence>
<evidence type="ECO:0000313" key="2">
    <source>
        <dbReference type="EMBL" id="KAJ7340077.1"/>
    </source>
</evidence>
<feature type="chain" id="PRO_5040992976" description="Secreted protein" evidence="1">
    <location>
        <begin position="20"/>
        <end position="111"/>
    </location>
</feature>
<reference evidence="2" key="1">
    <citation type="submission" date="2023-01" db="EMBL/GenBank/DDBJ databases">
        <title>Genome assembly of the deep-sea coral Lophelia pertusa.</title>
        <authorList>
            <person name="Herrera S."/>
            <person name="Cordes E."/>
        </authorList>
    </citation>
    <scope>NUCLEOTIDE SEQUENCE</scope>
    <source>
        <strain evidence="2">USNM1676648</strain>
        <tissue evidence="2">Polyp</tissue>
    </source>
</reference>
<dbReference type="Proteomes" id="UP001163046">
    <property type="component" value="Unassembled WGS sequence"/>
</dbReference>
<dbReference type="EMBL" id="MU827778">
    <property type="protein sequence ID" value="KAJ7340077.1"/>
    <property type="molecule type" value="Genomic_DNA"/>
</dbReference>
<name>A0A9W9YFY4_9CNID</name>
<proteinExistence type="predicted"/>
<evidence type="ECO:0000313" key="3">
    <source>
        <dbReference type="Proteomes" id="UP001163046"/>
    </source>
</evidence>
<evidence type="ECO:0000256" key="1">
    <source>
        <dbReference type="SAM" id="SignalP"/>
    </source>
</evidence>
<organism evidence="2 3">
    <name type="scientific">Desmophyllum pertusum</name>
    <dbReference type="NCBI Taxonomy" id="174260"/>
    <lineage>
        <taxon>Eukaryota</taxon>
        <taxon>Metazoa</taxon>
        <taxon>Cnidaria</taxon>
        <taxon>Anthozoa</taxon>
        <taxon>Hexacorallia</taxon>
        <taxon>Scleractinia</taxon>
        <taxon>Caryophylliina</taxon>
        <taxon>Caryophylliidae</taxon>
        <taxon>Desmophyllum</taxon>
    </lineage>
</organism>
<keyword evidence="1" id="KW-0732">Signal</keyword>
<sequence>MMVVLLASLSFEYFFPALSITVIAKSPVIMGDFRGRAQSARHARPGMEKMESGTRVSRFALYRYNPPVSQARNRTSAAPVDTKWEINLVRGCRLSWNASVCSFLVLVTVVV</sequence>